<dbReference type="GO" id="GO:0005886">
    <property type="term" value="C:plasma membrane"/>
    <property type="evidence" value="ECO:0007669"/>
    <property type="project" value="TreeGrafter"/>
</dbReference>
<dbReference type="GO" id="GO:0006270">
    <property type="term" value="P:DNA replication initiation"/>
    <property type="evidence" value="ECO:0007669"/>
    <property type="project" value="TreeGrafter"/>
</dbReference>
<dbReference type="OrthoDB" id="7390113at2"/>
<proteinExistence type="predicted"/>
<keyword evidence="2" id="KW-1185">Reference proteome</keyword>
<dbReference type="AlphaFoldDB" id="A0A1M5W4S3"/>
<dbReference type="STRING" id="996342.SAMN05443551_3257"/>
<evidence type="ECO:0000313" key="2">
    <source>
        <dbReference type="Proteomes" id="UP000184221"/>
    </source>
</evidence>
<accession>A0A1M5W4S3</accession>
<dbReference type="PANTHER" id="PTHR30050">
    <property type="entry name" value="CHROMOSOMAL REPLICATION INITIATOR PROTEIN DNAA"/>
    <property type="match status" value="1"/>
</dbReference>
<protein>
    <recommendedName>
        <fullName evidence="3">DnaA protein</fullName>
    </recommendedName>
</protein>
<sequence>MHQQMKFDIPARPALGRGDFYVTESNAVALGLVDTWPHWPEGKLLLVGPEGAGKTHLAHVWCAESGARMVASRDLGQLDMAGVCSGSVCVEDVERVAGDRTAEEALFHLHNLVLANGYTLLMTATSVPSVWGLDLPDLVSRMVATTVAKVSPPDDILLSAVLAKLFADRQIVPLADVIPYLVRWMPRSFAAAGQVVAHLDRAALGTPKGVTRTLARQALAELEFPDETAPE</sequence>
<gene>
    <name evidence="1" type="ORF">SAMN05443551_3257</name>
</gene>
<dbReference type="Proteomes" id="UP000184221">
    <property type="component" value="Unassembled WGS sequence"/>
</dbReference>
<evidence type="ECO:0000313" key="1">
    <source>
        <dbReference type="EMBL" id="SHH82475.1"/>
    </source>
</evidence>
<dbReference type="GO" id="GO:0003688">
    <property type="term" value="F:DNA replication origin binding"/>
    <property type="evidence" value="ECO:0007669"/>
    <property type="project" value="TreeGrafter"/>
</dbReference>
<reference evidence="1 2" key="1">
    <citation type="submission" date="2016-11" db="EMBL/GenBank/DDBJ databases">
        <authorList>
            <person name="Jaros S."/>
            <person name="Januszkiewicz K."/>
            <person name="Wedrychowicz H."/>
        </authorList>
    </citation>
    <scope>NUCLEOTIDE SEQUENCE [LARGE SCALE GENOMIC DNA]</scope>
    <source>
        <strain evidence="1 2">DSM 29431</strain>
    </source>
</reference>
<dbReference type="PANTHER" id="PTHR30050:SF5">
    <property type="entry name" value="DNAA REGULATORY INACTIVATOR HDA"/>
    <property type="match status" value="1"/>
</dbReference>
<organism evidence="1 2">
    <name type="scientific">Marivita hallyeonensis</name>
    <dbReference type="NCBI Taxonomy" id="996342"/>
    <lineage>
        <taxon>Bacteria</taxon>
        <taxon>Pseudomonadati</taxon>
        <taxon>Pseudomonadota</taxon>
        <taxon>Alphaproteobacteria</taxon>
        <taxon>Rhodobacterales</taxon>
        <taxon>Roseobacteraceae</taxon>
        <taxon>Marivita</taxon>
    </lineage>
</organism>
<dbReference type="InterPro" id="IPR027417">
    <property type="entry name" value="P-loop_NTPase"/>
</dbReference>
<dbReference type="EMBL" id="FQXC01000004">
    <property type="protein sequence ID" value="SHH82475.1"/>
    <property type="molecule type" value="Genomic_DNA"/>
</dbReference>
<evidence type="ECO:0008006" key="3">
    <source>
        <dbReference type="Google" id="ProtNLM"/>
    </source>
</evidence>
<dbReference type="SUPFAM" id="SSF52540">
    <property type="entry name" value="P-loop containing nucleoside triphosphate hydrolases"/>
    <property type="match status" value="1"/>
</dbReference>
<dbReference type="Gene3D" id="1.10.8.60">
    <property type="match status" value="1"/>
</dbReference>
<name>A0A1M5W4S3_9RHOB</name>
<dbReference type="Gene3D" id="3.40.50.300">
    <property type="entry name" value="P-loop containing nucleotide triphosphate hydrolases"/>
    <property type="match status" value="1"/>
</dbReference>